<feature type="transmembrane region" description="Helical" evidence="1">
    <location>
        <begin position="20"/>
        <end position="39"/>
    </location>
</feature>
<feature type="transmembrane region" description="Helical" evidence="1">
    <location>
        <begin position="45"/>
        <end position="70"/>
    </location>
</feature>
<accession>A0A0R3KK99</accession>
<comment type="caution">
    <text evidence="2">The sequence shown here is derived from an EMBL/GenBank/DDBJ whole genome shotgun (WGS) entry which is preliminary data.</text>
</comment>
<dbReference type="EMBL" id="LLXX01000218">
    <property type="protein sequence ID" value="KRQ93724.1"/>
    <property type="molecule type" value="Genomic_DNA"/>
</dbReference>
<reference evidence="2 3" key="1">
    <citation type="submission" date="2014-03" db="EMBL/GenBank/DDBJ databases">
        <title>Bradyrhizobium valentinum sp. nov., isolated from effective nodules of Lupinus mariae-josephae, a lupine endemic of basic-lime soils in Eastern Spain.</title>
        <authorList>
            <person name="Duran D."/>
            <person name="Rey L."/>
            <person name="Navarro A."/>
            <person name="Busquets A."/>
            <person name="Imperial J."/>
            <person name="Ruiz-Argueso T."/>
        </authorList>
    </citation>
    <scope>NUCLEOTIDE SEQUENCE [LARGE SCALE GENOMIC DNA]</scope>
    <source>
        <strain evidence="2 3">LmjM3</strain>
    </source>
</reference>
<dbReference type="Proteomes" id="UP000051913">
    <property type="component" value="Unassembled WGS sequence"/>
</dbReference>
<proteinExistence type="predicted"/>
<keyword evidence="1" id="KW-0472">Membrane</keyword>
<keyword evidence="3" id="KW-1185">Reference proteome</keyword>
<gene>
    <name evidence="2" type="ORF">CP49_29495</name>
</gene>
<evidence type="ECO:0000313" key="3">
    <source>
        <dbReference type="Proteomes" id="UP000051913"/>
    </source>
</evidence>
<evidence type="ECO:0000313" key="2">
    <source>
        <dbReference type="EMBL" id="KRQ93724.1"/>
    </source>
</evidence>
<dbReference type="AlphaFoldDB" id="A0A0R3KK99"/>
<dbReference type="RefSeq" id="WP_156438871.1">
    <property type="nucleotide sequence ID" value="NZ_LLXX01000218.1"/>
</dbReference>
<organism evidence="2 3">
    <name type="scientific">Bradyrhizobium valentinum</name>
    <dbReference type="NCBI Taxonomy" id="1518501"/>
    <lineage>
        <taxon>Bacteria</taxon>
        <taxon>Pseudomonadati</taxon>
        <taxon>Pseudomonadota</taxon>
        <taxon>Alphaproteobacteria</taxon>
        <taxon>Hyphomicrobiales</taxon>
        <taxon>Nitrobacteraceae</taxon>
        <taxon>Bradyrhizobium</taxon>
    </lineage>
</organism>
<protein>
    <submittedName>
        <fullName evidence="2">Uncharacterized protein</fullName>
    </submittedName>
</protein>
<feature type="transmembrane region" description="Helical" evidence="1">
    <location>
        <begin position="110"/>
        <end position="135"/>
    </location>
</feature>
<evidence type="ECO:0000256" key="1">
    <source>
        <dbReference type="SAM" id="Phobius"/>
    </source>
</evidence>
<keyword evidence="1" id="KW-0812">Transmembrane</keyword>
<sequence>MTRELVVRKTRVFDQFHPGVYGAAVGLVAWFAASAWILFDRQSDIGLPLAMVSVLLLVAVVLPWLLSLVWSRHRMPHERDPNSISLRDWRTGEFVVWGSRLHGTEAAIDMLLPLAAVAFGLTALGIVFLICASGAR</sequence>
<keyword evidence="1" id="KW-1133">Transmembrane helix</keyword>
<name>A0A0R3KK99_9BRAD</name>